<dbReference type="InterPro" id="IPR016024">
    <property type="entry name" value="ARM-type_fold"/>
</dbReference>
<evidence type="ECO:0000313" key="4">
    <source>
        <dbReference type="Proteomes" id="UP001164506"/>
    </source>
</evidence>
<dbReference type="PANTHER" id="PTHR46844">
    <property type="entry name" value="SLR5058 PROTEIN"/>
    <property type="match status" value="1"/>
</dbReference>
<dbReference type="InterPro" id="IPR007111">
    <property type="entry name" value="NACHT_NTPase"/>
</dbReference>
<dbReference type="GeneID" id="95597920"/>
<feature type="compositionally biased region" description="Low complexity" evidence="1">
    <location>
        <begin position="23"/>
        <end position="41"/>
    </location>
</feature>
<dbReference type="Gene3D" id="3.40.50.300">
    <property type="entry name" value="P-loop containing nucleotide triphosphate hydrolases"/>
    <property type="match status" value="1"/>
</dbReference>
<dbReference type="InterPro" id="IPR027417">
    <property type="entry name" value="P-loop_NTPase"/>
</dbReference>
<dbReference type="SUPFAM" id="SSF52540">
    <property type="entry name" value="P-loop containing nucleoside triphosphate hydrolases"/>
    <property type="match status" value="1"/>
</dbReference>
<evidence type="ECO:0000259" key="2">
    <source>
        <dbReference type="PROSITE" id="PS50837"/>
    </source>
</evidence>
<dbReference type="Gene3D" id="1.25.10.10">
    <property type="entry name" value="Leucine-rich Repeat Variant"/>
    <property type="match status" value="3"/>
</dbReference>
<organism evidence="3 4">
    <name type="scientific">Streptomyces tanashiensis</name>
    <dbReference type="NCBI Taxonomy" id="67367"/>
    <lineage>
        <taxon>Bacteria</taxon>
        <taxon>Bacillati</taxon>
        <taxon>Actinomycetota</taxon>
        <taxon>Actinomycetes</taxon>
        <taxon>Kitasatosporales</taxon>
        <taxon>Streptomycetaceae</taxon>
        <taxon>Streptomyces</taxon>
    </lineage>
</organism>
<feature type="domain" description="NACHT" evidence="2">
    <location>
        <begin position="182"/>
        <end position="309"/>
    </location>
</feature>
<reference evidence="3" key="1">
    <citation type="submission" date="2021-09" db="EMBL/GenBank/DDBJ databases">
        <title>Complete genome sequence and metabolic characterization of Streptomyces tanashiensis DSM 731 the producer of antibacterial Kalafungin and diverse secondary metabolites.</title>
        <authorList>
            <person name="Abbasi M.N."/>
            <person name="Anwar M.N."/>
            <person name="Alam K."/>
            <person name="Shoaib M."/>
            <person name="Lin Z."/>
            <person name="Hayat M."/>
            <person name="Ali M.I."/>
            <person name="Malik H.M.T."/>
            <person name="Ahmed I."/>
            <person name="Li A."/>
            <person name="Hailong Wang H."/>
            <person name="Zhang Y."/>
        </authorList>
    </citation>
    <scope>NUCLEOTIDE SEQUENCE</scope>
    <source>
        <strain evidence="3">Kala</strain>
    </source>
</reference>
<dbReference type="EMBL" id="CP084204">
    <property type="protein sequence ID" value="UZX19358.1"/>
    <property type="molecule type" value="Genomic_DNA"/>
</dbReference>
<dbReference type="PROSITE" id="PS50837">
    <property type="entry name" value="NACHT"/>
    <property type="match status" value="1"/>
</dbReference>
<dbReference type="SMART" id="SM00567">
    <property type="entry name" value="EZ_HEAT"/>
    <property type="match status" value="6"/>
</dbReference>
<dbReference type="Pfam" id="PF05729">
    <property type="entry name" value="NACHT"/>
    <property type="match status" value="1"/>
</dbReference>
<protein>
    <submittedName>
        <fullName evidence="3">HEAT repeat domain-containing protein</fullName>
    </submittedName>
</protein>
<name>A0ABY6QNI5_9ACTN</name>
<proteinExistence type="predicted"/>
<accession>A0ABY6QNI5</accession>
<dbReference type="InterPro" id="IPR004155">
    <property type="entry name" value="PBS_lyase_HEAT"/>
</dbReference>
<dbReference type="InterPro" id="IPR011989">
    <property type="entry name" value="ARM-like"/>
</dbReference>
<evidence type="ECO:0000256" key="1">
    <source>
        <dbReference type="SAM" id="MobiDB-lite"/>
    </source>
</evidence>
<dbReference type="RefSeq" id="WP_267257836.1">
    <property type="nucleotide sequence ID" value="NZ_CP084204.1"/>
</dbReference>
<feature type="region of interest" description="Disordered" evidence="1">
    <location>
        <begin position="1"/>
        <end position="43"/>
    </location>
</feature>
<evidence type="ECO:0000313" key="3">
    <source>
        <dbReference type="EMBL" id="UZX19358.1"/>
    </source>
</evidence>
<dbReference type="PANTHER" id="PTHR46844:SF1">
    <property type="entry name" value="SLR5058 PROTEIN"/>
    <property type="match status" value="1"/>
</dbReference>
<dbReference type="SUPFAM" id="SSF48371">
    <property type="entry name" value="ARM repeat"/>
    <property type="match status" value="2"/>
</dbReference>
<dbReference type="Proteomes" id="UP001164506">
    <property type="component" value="Chromosome"/>
</dbReference>
<gene>
    <name evidence="3" type="ORF">LDH80_00715</name>
</gene>
<keyword evidence="4" id="KW-1185">Reference proteome</keyword>
<dbReference type="Pfam" id="PF13646">
    <property type="entry name" value="HEAT_2"/>
    <property type="match status" value="2"/>
</dbReference>
<sequence length="1301" mass="142959">MPETEVPEPTPRPQSWKVPRPGRPASPSARADGERAAAVAGDARDVITGDNVTVIGSVTVHPGPPPPALPSDQAVSRAVADYVRRFTEVYGGVDLEVLSPDAERHLAVSLSEVFVAASVRADPPPLELPQELRRRLALFGELPDEDLLPPGVGRDDVERLRSSYLERPEEDVLEVLAGPSGRRTVLLGDPGSGKSTLVRHLVLALAAGVPGEEPGGPVGRVPLVVELRRYADAPGLHGDFEDYLDQQHATMGLSVPALVRERLLSEGRGMVVFEGLDEVFDPKVREEVVRRIAAFAARRPSAQIVVTSRIIGYRRGLLARAGFSHFTLQDLDEDRIDAFVRRWYRHSLPDEPTRAEQLAVRVAAEVEGSRSLREMAGNPLLLTILVIIGADGPLPRTRRGVYERAVTVLVEQWDQAAKFLKAPLSPPVAEALDALGPGERLALLRRLARTLQEGLDGVSGNHIHARDLERVFREHLTRWGLPSLHASSAARAMVTQLHERNFILSRYGGDVYGFVHRAFLEHLAAADIAYRYQEEGEWTAEELIEEVIAVRATDSAWHEVLVLLIGQLGAEDTTAAIDRLLGLHARRTEPDDASHVVLALRALAETGGSGVPADRSIAVVDAVTAALDVRGSKGPWLLAEAASALASFGRYWPGRERYLRWFRLSGQFSVSDEPVGLLAFHLHVDDDELTALGRGSYDSSDRVILLYERGRRRPDDEVRELVVREARGGPNGRLRATALEVLGELWADHDDVRALLAGCAVQDSDRRVRSASLEALAAGLPDDATVRRLAMDAAAHDPHPFGRSDALRLLGRQWAAEPTVRALLVRRAREDEDEDTRNTALKTLGRYACRYPEVLDFLSRCVEDDGVPDLSRSAVWHLRDQVPGDAGVRALLVRRAADSPHDQVRSAALGVLGTQGAGHPAVRELLLRAAAEDPWPEARSTAVRELGERCPGHEGALEVILRRAAEDPDPGVRRVALETLGDRYPGHGEVREVLIRCTASAASREDTGQEDVRRTAVRMLAQYWAGTPAVRDLLLRLRTEESEAYTHATVLRGLAEHWPSRRDVRELLLAAAAHPKRTTVSTVLDVLEDRWPDDEDVRTALMRVATESDDWLVGSAALKVLTKRWADRPDVGEFVMSIARDATHPRQSTVLNSLGRHWAQRDGVREVLVLAATDHPDEHTRSDLVRTLARRWPGHPDVHALLRRCAESDPAPGIRFSALRWWVVRAGDEEGEALVSTRAVTEPDPTTRRMVLHMLALGWPSRPRTASVLRDRARLDEDDATKAAARGLLSAVVSDGHPGGR</sequence>